<reference evidence="6" key="1">
    <citation type="submission" date="2016-05" db="EMBL/GenBank/DDBJ databases">
        <title>Comparative genomics of biotechnologically important yeasts.</title>
        <authorList>
            <consortium name="DOE Joint Genome Institute"/>
            <person name="Riley R."/>
            <person name="Haridas S."/>
            <person name="Wolfe K.H."/>
            <person name="Lopes M.R."/>
            <person name="Hittinger C.T."/>
            <person name="Goker M."/>
            <person name="Salamov A."/>
            <person name="Wisecaver J."/>
            <person name="Long T.M."/>
            <person name="Aerts A.L."/>
            <person name="Barry K."/>
            <person name="Choi C."/>
            <person name="Clum A."/>
            <person name="Coughlan A.Y."/>
            <person name="Deshpande S."/>
            <person name="Douglass A.P."/>
            <person name="Hanson S.J."/>
            <person name="Klenk H.-P."/>
            <person name="Labutti K."/>
            <person name="Lapidus A."/>
            <person name="Lindquist E."/>
            <person name="Lipzen A."/>
            <person name="Meier-Kolthoff J.P."/>
            <person name="Ohm R.A."/>
            <person name="Otillar R.P."/>
            <person name="Pangilinan J."/>
            <person name="Peng Y."/>
            <person name="Rokas A."/>
            <person name="Rosa C.A."/>
            <person name="Scheuner C."/>
            <person name="Sibirny A.A."/>
            <person name="Slot J.C."/>
            <person name="Stielow J.B."/>
            <person name="Sun H."/>
            <person name="Kurtzman C.P."/>
            <person name="Blackwell M."/>
            <person name="Grigoriev I.V."/>
            <person name="Jeffries T.W."/>
        </authorList>
    </citation>
    <scope>NUCLEOTIDE SEQUENCE [LARGE SCALE GENOMIC DNA]</scope>
    <source>
        <strain evidence="6">NRRL Y-2460</strain>
    </source>
</reference>
<evidence type="ECO:0008006" key="7">
    <source>
        <dbReference type="Google" id="ProtNLM"/>
    </source>
</evidence>
<dbReference type="GO" id="GO:0005739">
    <property type="term" value="C:mitochondrion"/>
    <property type="evidence" value="ECO:0007669"/>
    <property type="project" value="TreeGrafter"/>
</dbReference>
<dbReference type="OrthoDB" id="2129069at2759"/>
<organism evidence="5 6">
    <name type="scientific">Pachysolen tannophilus NRRL Y-2460</name>
    <dbReference type="NCBI Taxonomy" id="669874"/>
    <lineage>
        <taxon>Eukaryota</taxon>
        <taxon>Fungi</taxon>
        <taxon>Dikarya</taxon>
        <taxon>Ascomycota</taxon>
        <taxon>Saccharomycotina</taxon>
        <taxon>Pichiomycetes</taxon>
        <taxon>Pachysolenaceae</taxon>
        <taxon>Pachysolen</taxon>
    </lineage>
</organism>
<dbReference type="Pfam" id="PF07047">
    <property type="entry name" value="OPA3"/>
    <property type="match status" value="1"/>
</dbReference>
<dbReference type="GO" id="GO:0019216">
    <property type="term" value="P:regulation of lipid metabolic process"/>
    <property type="evidence" value="ECO:0007669"/>
    <property type="project" value="TreeGrafter"/>
</dbReference>
<dbReference type="EMBL" id="KV454012">
    <property type="protein sequence ID" value="ODV97443.1"/>
    <property type="molecule type" value="Genomic_DNA"/>
</dbReference>
<dbReference type="PANTHER" id="PTHR12499:SF0">
    <property type="entry name" value="OPTIC ATROPHY 3 PROTEIN"/>
    <property type="match status" value="1"/>
</dbReference>
<proteinExistence type="inferred from homology"/>
<sequence length="262" mass="29638">MSSIALKLTSLAVRTIAKPMGNAIRSQAKEHAKFKHVCVTLAQRLHQLDSNLKIRLLGQKNIKIRPLNENKAIEQGASFLSEAFIFTVAGSLIIYESFRARMKELNRREAVADDIAVLQDEIEFLKKNLHVNNKNCKLSKEYHPLILKIDEKDGNVKVNEMELQKQDNMSAAAIETDIKYVAQPINLVISKLNEKDAELFQSTSNIRVKDLEIVKDKAYKDSYNLFLKIEKIDKLETNGTGSEAAAKKLDTNNSKQQINEKS</sequence>
<evidence type="ECO:0000313" key="5">
    <source>
        <dbReference type="EMBL" id="ODV97443.1"/>
    </source>
</evidence>
<evidence type="ECO:0000256" key="2">
    <source>
        <dbReference type="ARBA" id="ARBA00023054"/>
    </source>
</evidence>
<gene>
    <name evidence="5" type="ORF">PACTADRAFT_49154</name>
</gene>
<keyword evidence="2 3" id="KW-0175">Coiled coil</keyword>
<feature type="coiled-coil region" evidence="3">
    <location>
        <begin position="108"/>
        <end position="135"/>
    </location>
</feature>
<name>A0A1E4U095_PACTA</name>
<dbReference type="PANTHER" id="PTHR12499">
    <property type="entry name" value="OPTIC ATROPHY 3 PROTEIN OPA3"/>
    <property type="match status" value="1"/>
</dbReference>
<keyword evidence="6" id="KW-1185">Reference proteome</keyword>
<evidence type="ECO:0000256" key="3">
    <source>
        <dbReference type="SAM" id="Coils"/>
    </source>
</evidence>
<protein>
    <recommendedName>
        <fullName evidence="7">OPA3-like protein</fullName>
    </recommendedName>
</protein>
<dbReference type="Proteomes" id="UP000094236">
    <property type="component" value="Unassembled WGS sequence"/>
</dbReference>
<comment type="similarity">
    <text evidence="1">Belongs to the OPA3 family.</text>
</comment>
<feature type="compositionally biased region" description="Polar residues" evidence="4">
    <location>
        <begin position="251"/>
        <end position="262"/>
    </location>
</feature>
<dbReference type="InterPro" id="IPR010754">
    <property type="entry name" value="OPA3-like"/>
</dbReference>
<evidence type="ECO:0000313" key="6">
    <source>
        <dbReference type="Proteomes" id="UP000094236"/>
    </source>
</evidence>
<feature type="region of interest" description="Disordered" evidence="4">
    <location>
        <begin position="240"/>
        <end position="262"/>
    </location>
</feature>
<dbReference type="AlphaFoldDB" id="A0A1E4U095"/>
<evidence type="ECO:0000256" key="4">
    <source>
        <dbReference type="SAM" id="MobiDB-lite"/>
    </source>
</evidence>
<accession>A0A1E4U095</accession>
<evidence type="ECO:0000256" key="1">
    <source>
        <dbReference type="ARBA" id="ARBA00007584"/>
    </source>
</evidence>